<dbReference type="GO" id="GO:0003677">
    <property type="term" value="F:DNA binding"/>
    <property type="evidence" value="ECO:0007669"/>
    <property type="project" value="TreeGrafter"/>
</dbReference>
<dbReference type="Proteomes" id="UP000789706">
    <property type="component" value="Unassembled WGS sequence"/>
</dbReference>
<comment type="caution">
    <text evidence="3">The sequence shown here is derived from an EMBL/GenBank/DDBJ whole genome shotgun (WGS) entry which is preliminary data.</text>
</comment>
<evidence type="ECO:0000313" key="4">
    <source>
        <dbReference type="Proteomes" id="UP000789706"/>
    </source>
</evidence>
<feature type="region of interest" description="Disordered" evidence="1">
    <location>
        <begin position="97"/>
        <end position="121"/>
    </location>
</feature>
<evidence type="ECO:0000313" key="3">
    <source>
        <dbReference type="EMBL" id="CAG8469025.1"/>
    </source>
</evidence>
<reference evidence="3" key="1">
    <citation type="submission" date="2021-06" db="EMBL/GenBank/DDBJ databases">
        <authorList>
            <person name="Kallberg Y."/>
            <person name="Tangrot J."/>
            <person name="Rosling A."/>
        </authorList>
    </citation>
    <scope>NUCLEOTIDE SEQUENCE</scope>
    <source>
        <strain evidence="3">AZ414A</strain>
    </source>
</reference>
<evidence type="ECO:0000256" key="1">
    <source>
        <dbReference type="SAM" id="MobiDB-lite"/>
    </source>
</evidence>
<dbReference type="OrthoDB" id="2439524at2759"/>
<sequence length="303" mass="35681">MEPNQTLSTKVIAGSYKFKPLVIGKSLNPHCFKNFNKSVLPVIYHTNSKAWMCADTFVDWLNYINNYFHTMNRKIMFFINNAGSYFNVKRLEKEDSDISSKGESEDEQESRQNNNNKRTIKNNSKRISKLFNIKLIYLLPNTTAHFFKAKYNKEFCKKLIQQFDSGIDHKKNKLNIKDAIDYIAEGWNNVTQNSIQNCWIKTGILSFQKQLQKMYYFFLRKNKTLTEKDLNKINQDAITTRKDHNINPFDDLNGQRRITDILNYIIPKYVEQGILIPNQPTLKLHISGDRKNVKRKVKHIIIK</sequence>
<dbReference type="PANTHER" id="PTHR19303:SF73">
    <property type="entry name" value="PROTEIN PDC2"/>
    <property type="match status" value="1"/>
</dbReference>
<proteinExistence type="predicted"/>
<dbReference type="InterPro" id="IPR004875">
    <property type="entry name" value="DDE_SF_endonuclease_dom"/>
</dbReference>
<accession>A0A9N8VYQ5</accession>
<organism evidence="3 4">
    <name type="scientific">Diversispora eburnea</name>
    <dbReference type="NCBI Taxonomy" id="1213867"/>
    <lineage>
        <taxon>Eukaryota</taxon>
        <taxon>Fungi</taxon>
        <taxon>Fungi incertae sedis</taxon>
        <taxon>Mucoromycota</taxon>
        <taxon>Glomeromycotina</taxon>
        <taxon>Glomeromycetes</taxon>
        <taxon>Diversisporales</taxon>
        <taxon>Diversisporaceae</taxon>
        <taxon>Diversispora</taxon>
    </lineage>
</organism>
<feature type="domain" description="DDE-1" evidence="2">
    <location>
        <begin position="146"/>
        <end position="199"/>
    </location>
</feature>
<name>A0A9N8VYQ5_9GLOM</name>
<dbReference type="Pfam" id="PF03184">
    <property type="entry name" value="DDE_1"/>
    <property type="match status" value="2"/>
</dbReference>
<evidence type="ECO:0000259" key="2">
    <source>
        <dbReference type="Pfam" id="PF03184"/>
    </source>
</evidence>
<gene>
    <name evidence="3" type="ORF">DEBURN_LOCUS3066</name>
</gene>
<dbReference type="PANTHER" id="PTHR19303">
    <property type="entry name" value="TRANSPOSON"/>
    <property type="match status" value="1"/>
</dbReference>
<dbReference type="GO" id="GO:0005634">
    <property type="term" value="C:nucleus"/>
    <property type="evidence" value="ECO:0007669"/>
    <property type="project" value="TreeGrafter"/>
</dbReference>
<dbReference type="InterPro" id="IPR050863">
    <property type="entry name" value="CenT-Element_Derived"/>
</dbReference>
<keyword evidence="4" id="KW-1185">Reference proteome</keyword>
<protein>
    <submittedName>
        <fullName evidence="3">367_t:CDS:1</fullName>
    </submittedName>
</protein>
<dbReference type="EMBL" id="CAJVPK010000184">
    <property type="protein sequence ID" value="CAG8469025.1"/>
    <property type="molecule type" value="Genomic_DNA"/>
</dbReference>
<dbReference type="AlphaFoldDB" id="A0A9N8VYQ5"/>
<feature type="domain" description="DDE-1" evidence="2">
    <location>
        <begin position="12"/>
        <end position="96"/>
    </location>
</feature>